<proteinExistence type="predicted"/>
<name>A0ABT5AZ58_9BACT</name>
<sequence length="146" mass="15859">MPDSSFSQIQAAIAALHAGDRPGARARLTELWHELADDGAARCVLAHYLADAHDDPREVLRWDERALAAADALSDDDLQRLHPSLSLPALYPSLYLNLAEALRVLGDPRARAVAAQATAAAEALPEDDYGQFIRAAIRRLVARIES</sequence>
<protein>
    <recommendedName>
        <fullName evidence="3">Tetratricopeptide repeat protein</fullName>
    </recommendedName>
</protein>
<evidence type="ECO:0000313" key="2">
    <source>
        <dbReference type="Proteomes" id="UP001217838"/>
    </source>
</evidence>
<gene>
    <name evidence="1" type="ORF">POL58_00720</name>
</gene>
<evidence type="ECO:0000313" key="1">
    <source>
        <dbReference type="EMBL" id="MDC0666232.1"/>
    </source>
</evidence>
<evidence type="ECO:0008006" key="3">
    <source>
        <dbReference type="Google" id="ProtNLM"/>
    </source>
</evidence>
<keyword evidence="2" id="KW-1185">Reference proteome</keyword>
<organism evidence="1 2">
    <name type="scientific">Nannocystis radixulma</name>
    <dbReference type="NCBI Taxonomy" id="2995305"/>
    <lineage>
        <taxon>Bacteria</taxon>
        <taxon>Pseudomonadati</taxon>
        <taxon>Myxococcota</taxon>
        <taxon>Polyangia</taxon>
        <taxon>Nannocystales</taxon>
        <taxon>Nannocystaceae</taxon>
        <taxon>Nannocystis</taxon>
    </lineage>
</organism>
<accession>A0ABT5AZ58</accession>
<reference evidence="1 2" key="1">
    <citation type="submission" date="2022-11" db="EMBL/GenBank/DDBJ databases">
        <title>Minimal conservation of predation-associated metabolite biosynthetic gene clusters underscores biosynthetic potential of Myxococcota including descriptions for ten novel species: Archangium lansinium sp. nov., Myxococcus landrumus sp. nov., Nannocystis bai.</title>
        <authorList>
            <person name="Ahearne A."/>
            <person name="Stevens C."/>
            <person name="Dowd S."/>
        </authorList>
    </citation>
    <scope>NUCLEOTIDE SEQUENCE [LARGE SCALE GENOMIC DNA]</scope>
    <source>
        <strain evidence="1 2">NCELM</strain>
    </source>
</reference>
<dbReference type="EMBL" id="JAQNDN010000001">
    <property type="protein sequence ID" value="MDC0666232.1"/>
    <property type="molecule type" value="Genomic_DNA"/>
</dbReference>
<dbReference type="RefSeq" id="WP_271993693.1">
    <property type="nucleotide sequence ID" value="NZ_JAQNDN010000001.1"/>
</dbReference>
<comment type="caution">
    <text evidence="1">The sequence shown here is derived from an EMBL/GenBank/DDBJ whole genome shotgun (WGS) entry which is preliminary data.</text>
</comment>
<dbReference type="Proteomes" id="UP001217838">
    <property type="component" value="Unassembled WGS sequence"/>
</dbReference>